<evidence type="ECO:0000256" key="16">
    <source>
        <dbReference type="SAM" id="SignalP"/>
    </source>
</evidence>
<dbReference type="EMBL" id="CH963847">
    <property type="protein sequence ID" value="EDW73145.1"/>
    <property type="molecule type" value="Genomic_DNA"/>
</dbReference>
<dbReference type="SMR" id="B4MLT4"/>
<keyword evidence="7 14" id="KW-0479">Metal-binding</keyword>
<evidence type="ECO:0000256" key="5">
    <source>
        <dbReference type="ARBA" id="ARBA00010617"/>
    </source>
</evidence>
<dbReference type="OrthoDB" id="1470350at2759"/>
<dbReference type="HOGENOM" id="CLU_001570_4_1_1"/>
<dbReference type="AlphaFoldDB" id="B4MLT4"/>
<evidence type="ECO:0000256" key="2">
    <source>
        <dbReference type="ARBA" id="ARBA00003690"/>
    </source>
</evidence>
<comment type="function">
    <text evidence="2">May be involved in the metabolism of insect hormones and in the breakdown of synthetic insecticides.</text>
</comment>
<dbReference type="InParanoid" id="B4MLT4"/>
<dbReference type="GO" id="GO:0005506">
    <property type="term" value="F:iron ion binding"/>
    <property type="evidence" value="ECO:0007669"/>
    <property type="project" value="InterPro"/>
</dbReference>
<evidence type="ECO:0000256" key="1">
    <source>
        <dbReference type="ARBA" id="ARBA00001971"/>
    </source>
</evidence>
<accession>B4MLT4</accession>
<dbReference type="OMA" id="ANRFNYW"/>
<evidence type="ECO:0000256" key="3">
    <source>
        <dbReference type="ARBA" id="ARBA00004174"/>
    </source>
</evidence>
<name>B4MLT4_DROWI</name>
<dbReference type="Proteomes" id="UP000007798">
    <property type="component" value="Unassembled WGS sequence"/>
</dbReference>
<dbReference type="PANTHER" id="PTHR24291:SF189">
    <property type="entry name" value="CYTOCHROME P450 4C3-RELATED"/>
    <property type="match status" value="1"/>
</dbReference>
<keyword evidence="11 14" id="KW-0408">Iron</keyword>
<dbReference type="InterPro" id="IPR036396">
    <property type="entry name" value="Cyt_P450_sf"/>
</dbReference>
<feature type="signal peptide" evidence="16">
    <location>
        <begin position="1"/>
        <end position="15"/>
    </location>
</feature>
<proteinExistence type="inferred from homology"/>
<evidence type="ECO:0000256" key="8">
    <source>
        <dbReference type="ARBA" id="ARBA00022824"/>
    </source>
</evidence>
<dbReference type="GO" id="GO:0020037">
    <property type="term" value="F:heme binding"/>
    <property type="evidence" value="ECO:0007669"/>
    <property type="project" value="InterPro"/>
</dbReference>
<dbReference type="SUPFAM" id="SSF48264">
    <property type="entry name" value="Cytochrome P450"/>
    <property type="match status" value="1"/>
</dbReference>
<dbReference type="GO" id="GO:0016705">
    <property type="term" value="F:oxidoreductase activity, acting on paired donors, with incorporation or reduction of molecular oxygen"/>
    <property type="evidence" value="ECO:0007669"/>
    <property type="project" value="InterPro"/>
</dbReference>
<dbReference type="Pfam" id="PF00067">
    <property type="entry name" value="p450"/>
    <property type="match status" value="1"/>
</dbReference>
<dbReference type="PhylomeDB" id="B4MLT4"/>
<keyword evidence="9" id="KW-0492">Microsome</keyword>
<evidence type="ECO:0000256" key="13">
    <source>
        <dbReference type="ARBA" id="ARBA00023136"/>
    </source>
</evidence>
<dbReference type="GO" id="GO:0004497">
    <property type="term" value="F:monooxygenase activity"/>
    <property type="evidence" value="ECO:0007669"/>
    <property type="project" value="UniProtKB-KW"/>
</dbReference>
<evidence type="ECO:0000256" key="14">
    <source>
        <dbReference type="PIRSR" id="PIRSR602403-1"/>
    </source>
</evidence>
<dbReference type="InterPro" id="IPR050196">
    <property type="entry name" value="Cytochrome_P450_Monoox"/>
</dbReference>
<dbReference type="EC" id="1.14.-.-" evidence="17"/>
<comment type="similarity">
    <text evidence="5 15">Belongs to the cytochrome P450 family.</text>
</comment>
<feature type="chain" id="PRO_5012722930" evidence="16">
    <location>
        <begin position="16"/>
        <end position="478"/>
    </location>
</feature>
<gene>
    <name evidence="17" type="primary">Dwil\GK17388</name>
    <name evidence="17" type="ORF">Dwil_GK17388</name>
</gene>
<comment type="subcellular location">
    <subcellularLocation>
        <location evidence="4">Endoplasmic reticulum membrane</location>
        <topology evidence="4">Peripheral membrane protein</topology>
    </subcellularLocation>
    <subcellularLocation>
        <location evidence="3">Microsome membrane</location>
        <topology evidence="3">Peripheral membrane protein</topology>
    </subcellularLocation>
</comment>
<keyword evidence="13" id="KW-0472">Membrane</keyword>
<dbReference type="InterPro" id="IPR017972">
    <property type="entry name" value="Cyt_P450_CS"/>
</dbReference>
<dbReference type="PROSITE" id="PS00086">
    <property type="entry name" value="CYTOCHROME_P450"/>
    <property type="match status" value="1"/>
</dbReference>
<dbReference type="PANTHER" id="PTHR24291">
    <property type="entry name" value="CYTOCHROME P450 FAMILY 4"/>
    <property type="match status" value="1"/>
</dbReference>
<protein>
    <submittedName>
        <fullName evidence="17">Uncharacterized protein</fullName>
        <ecNumber evidence="17">1.14.-.-</ecNumber>
    </submittedName>
</protein>
<dbReference type="Gene3D" id="1.10.630.10">
    <property type="entry name" value="Cytochrome P450"/>
    <property type="match status" value="1"/>
</dbReference>
<sequence>MILTSIFVCFCVASAINYLKTRRQRKTIKNLKGPFTWPLLGSMHKLLLLTPKNFFHRSSTYLAKYGKFSRCWVFHRLFIPVADRELAQQLLHNEQYLETGNELMQDWLNGGILMCNKDQWPQRHQMLSKLFEQQNLMQLVDLCRYRAVQFELKFTEKANQEVFNVWEVVSPLVMDLMVMITCGVRPTEDYTVALNSLCELYRQRFLSAQSANRFTFWLTCPLMRRRQKRLIKHLNANHKQFINQNRRQWQMQEQTKGNCFIIDAKYHQSLLDILLLQGDLSENEICGELNTCNYFGYLLCSTTICFALVMIARHPSVQMRCLEEIKKARDSAGWDLQRLPFLESVIMETLRLYPPQVIVGRELSTDFPYTHSVVGNGNLPAGAEIYINLFEMQRNGEHQLNAQHFQPERFLENPPELLSFGIGQRACPARQFTVSLLKSLLAPILEKFEFLPYGDALKLDLQLILGSRNGFQLALKER</sequence>
<reference evidence="17 18" key="1">
    <citation type="journal article" date="2007" name="Nature">
        <title>Evolution of genes and genomes on the Drosophila phylogeny.</title>
        <authorList>
            <consortium name="Drosophila 12 Genomes Consortium"/>
            <person name="Clark A.G."/>
            <person name="Eisen M.B."/>
            <person name="Smith D.R."/>
            <person name="Bergman C.M."/>
            <person name="Oliver B."/>
            <person name="Markow T.A."/>
            <person name="Kaufman T.C."/>
            <person name="Kellis M."/>
            <person name="Gelbart W."/>
            <person name="Iyer V.N."/>
            <person name="Pollard D.A."/>
            <person name="Sackton T.B."/>
            <person name="Larracuente A.M."/>
            <person name="Singh N.D."/>
            <person name="Abad J.P."/>
            <person name="Abt D.N."/>
            <person name="Adryan B."/>
            <person name="Aguade M."/>
            <person name="Akashi H."/>
            <person name="Anderson W.W."/>
            <person name="Aquadro C.F."/>
            <person name="Ardell D.H."/>
            <person name="Arguello R."/>
            <person name="Artieri C.G."/>
            <person name="Barbash D.A."/>
            <person name="Barker D."/>
            <person name="Barsanti P."/>
            <person name="Batterham P."/>
            <person name="Batzoglou S."/>
            <person name="Begun D."/>
            <person name="Bhutkar A."/>
            <person name="Blanco E."/>
            <person name="Bosak S.A."/>
            <person name="Bradley R.K."/>
            <person name="Brand A.D."/>
            <person name="Brent M.R."/>
            <person name="Brooks A.N."/>
            <person name="Brown R.H."/>
            <person name="Butlin R.K."/>
            <person name="Caggese C."/>
            <person name="Calvi B.R."/>
            <person name="Bernardo de Carvalho A."/>
            <person name="Caspi A."/>
            <person name="Castrezana S."/>
            <person name="Celniker S.E."/>
            <person name="Chang J.L."/>
            <person name="Chapple C."/>
            <person name="Chatterji S."/>
            <person name="Chinwalla A."/>
            <person name="Civetta A."/>
            <person name="Clifton S.W."/>
            <person name="Comeron J.M."/>
            <person name="Costello J.C."/>
            <person name="Coyne J.A."/>
            <person name="Daub J."/>
            <person name="David R.G."/>
            <person name="Delcher A.L."/>
            <person name="Delehaunty K."/>
            <person name="Do C.B."/>
            <person name="Ebling H."/>
            <person name="Edwards K."/>
            <person name="Eickbush T."/>
            <person name="Evans J.D."/>
            <person name="Filipski A."/>
            <person name="Findeiss S."/>
            <person name="Freyhult E."/>
            <person name="Fulton L."/>
            <person name="Fulton R."/>
            <person name="Garcia A.C."/>
            <person name="Gardiner A."/>
            <person name="Garfield D.A."/>
            <person name="Garvin B.E."/>
            <person name="Gibson G."/>
            <person name="Gilbert D."/>
            <person name="Gnerre S."/>
            <person name="Godfrey J."/>
            <person name="Good R."/>
            <person name="Gotea V."/>
            <person name="Gravely B."/>
            <person name="Greenberg A.J."/>
            <person name="Griffiths-Jones S."/>
            <person name="Gross S."/>
            <person name="Guigo R."/>
            <person name="Gustafson E.A."/>
            <person name="Haerty W."/>
            <person name="Hahn M.W."/>
            <person name="Halligan D.L."/>
            <person name="Halpern A.L."/>
            <person name="Halter G.M."/>
            <person name="Han M.V."/>
            <person name="Heger A."/>
            <person name="Hillier L."/>
            <person name="Hinrichs A.S."/>
            <person name="Holmes I."/>
            <person name="Hoskins R.A."/>
            <person name="Hubisz M.J."/>
            <person name="Hultmark D."/>
            <person name="Huntley M.A."/>
            <person name="Jaffe D.B."/>
            <person name="Jagadeeshan S."/>
            <person name="Jeck W.R."/>
            <person name="Johnson J."/>
            <person name="Jones C.D."/>
            <person name="Jordan W.C."/>
            <person name="Karpen G.H."/>
            <person name="Kataoka E."/>
            <person name="Keightley P.D."/>
            <person name="Kheradpour P."/>
            <person name="Kirkness E.F."/>
            <person name="Koerich L.B."/>
            <person name="Kristiansen K."/>
            <person name="Kudrna D."/>
            <person name="Kulathinal R.J."/>
            <person name="Kumar S."/>
            <person name="Kwok R."/>
            <person name="Lander E."/>
            <person name="Langley C.H."/>
            <person name="Lapoint R."/>
            <person name="Lazzaro B.P."/>
            <person name="Lee S.J."/>
            <person name="Levesque L."/>
            <person name="Li R."/>
            <person name="Lin C.F."/>
            <person name="Lin M.F."/>
            <person name="Lindblad-Toh K."/>
            <person name="Llopart A."/>
            <person name="Long M."/>
            <person name="Low L."/>
            <person name="Lozovsky E."/>
            <person name="Lu J."/>
            <person name="Luo M."/>
            <person name="Machado C.A."/>
            <person name="Makalowski W."/>
            <person name="Marzo M."/>
            <person name="Matsuda M."/>
            <person name="Matzkin L."/>
            <person name="McAllister B."/>
            <person name="McBride C.S."/>
            <person name="McKernan B."/>
            <person name="McKernan K."/>
            <person name="Mendez-Lago M."/>
            <person name="Minx P."/>
            <person name="Mollenhauer M.U."/>
            <person name="Montooth K."/>
            <person name="Mount S.M."/>
            <person name="Mu X."/>
            <person name="Myers E."/>
            <person name="Negre B."/>
            <person name="Newfeld S."/>
            <person name="Nielsen R."/>
            <person name="Noor M.A."/>
            <person name="O'Grady P."/>
            <person name="Pachter L."/>
            <person name="Papaceit M."/>
            <person name="Parisi M.J."/>
            <person name="Parisi M."/>
            <person name="Parts L."/>
            <person name="Pedersen J.S."/>
            <person name="Pesole G."/>
            <person name="Phillippy A.M."/>
            <person name="Ponting C.P."/>
            <person name="Pop M."/>
            <person name="Porcelli D."/>
            <person name="Powell J.R."/>
            <person name="Prohaska S."/>
            <person name="Pruitt K."/>
            <person name="Puig M."/>
            <person name="Quesneville H."/>
            <person name="Ram K.R."/>
            <person name="Rand D."/>
            <person name="Rasmussen M.D."/>
            <person name="Reed L.K."/>
            <person name="Reenan R."/>
            <person name="Reily A."/>
            <person name="Remington K.A."/>
            <person name="Rieger T.T."/>
            <person name="Ritchie M.G."/>
            <person name="Robin C."/>
            <person name="Rogers Y.H."/>
            <person name="Rohde C."/>
            <person name="Rozas J."/>
            <person name="Rubenfield M.J."/>
            <person name="Ruiz A."/>
            <person name="Russo S."/>
            <person name="Salzberg S.L."/>
            <person name="Sanchez-Gracia A."/>
            <person name="Saranga D.J."/>
            <person name="Sato H."/>
            <person name="Schaeffer S.W."/>
            <person name="Schatz M.C."/>
            <person name="Schlenke T."/>
            <person name="Schwartz R."/>
            <person name="Segarra C."/>
            <person name="Singh R.S."/>
            <person name="Sirot L."/>
            <person name="Sirota M."/>
            <person name="Sisneros N.B."/>
            <person name="Smith C.D."/>
            <person name="Smith T.F."/>
            <person name="Spieth J."/>
            <person name="Stage D.E."/>
            <person name="Stark A."/>
            <person name="Stephan W."/>
            <person name="Strausberg R.L."/>
            <person name="Strempel S."/>
            <person name="Sturgill D."/>
            <person name="Sutton G."/>
            <person name="Sutton G.G."/>
            <person name="Tao W."/>
            <person name="Teichmann S."/>
            <person name="Tobari Y.N."/>
            <person name="Tomimura Y."/>
            <person name="Tsolas J.M."/>
            <person name="Valente V.L."/>
            <person name="Venter E."/>
            <person name="Venter J.C."/>
            <person name="Vicario S."/>
            <person name="Vieira F.G."/>
            <person name="Vilella A.J."/>
            <person name="Villasante A."/>
            <person name="Walenz B."/>
            <person name="Wang J."/>
            <person name="Wasserman M."/>
            <person name="Watts T."/>
            <person name="Wilson D."/>
            <person name="Wilson R.K."/>
            <person name="Wing R.A."/>
            <person name="Wolfner M.F."/>
            <person name="Wong A."/>
            <person name="Wong G.K."/>
            <person name="Wu C.I."/>
            <person name="Wu G."/>
            <person name="Yamamoto D."/>
            <person name="Yang H.P."/>
            <person name="Yang S.P."/>
            <person name="Yorke J.A."/>
            <person name="Yoshida K."/>
            <person name="Zdobnov E."/>
            <person name="Zhang P."/>
            <person name="Zhang Y."/>
            <person name="Zimin A.V."/>
            <person name="Baldwin J."/>
            <person name="Abdouelleil A."/>
            <person name="Abdulkadir J."/>
            <person name="Abebe A."/>
            <person name="Abera B."/>
            <person name="Abreu J."/>
            <person name="Acer S.C."/>
            <person name="Aftuck L."/>
            <person name="Alexander A."/>
            <person name="An P."/>
            <person name="Anderson E."/>
            <person name="Anderson S."/>
            <person name="Arachi H."/>
            <person name="Azer M."/>
            <person name="Bachantsang P."/>
            <person name="Barry A."/>
            <person name="Bayul T."/>
            <person name="Berlin A."/>
            <person name="Bessette D."/>
            <person name="Bloom T."/>
            <person name="Blye J."/>
            <person name="Boguslavskiy L."/>
            <person name="Bonnet C."/>
            <person name="Boukhgalter B."/>
            <person name="Bourzgui I."/>
            <person name="Brown A."/>
            <person name="Cahill P."/>
            <person name="Channer S."/>
            <person name="Cheshatsang Y."/>
            <person name="Chuda L."/>
            <person name="Citroen M."/>
            <person name="Collymore A."/>
            <person name="Cooke P."/>
            <person name="Costello M."/>
            <person name="D'Aco K."/>
            <person name="Daza R."/>
            <person name="De Haan G."/>
            <person name="DeGray S."/>
            <person name="DeMaso C."/>
            <person name="Dhargay N."/>
            <person name="Dooley K."/>
            <person name="Dooley E."/>
            <person name="Doricent M."/>
            <person name="Dorje P."/>
            <person name="Dorjee K."/>
            <person name="Dupes A."/>
            <person name="Elong R."/>
            <person name="Falk J."/>
            <person name="Farina A."/>
            <person name="Faro S."/>
            <person name="Ferguson D."/>
            <person name="Fisher S."/>
            <person name="Foley C.D."/>
            <person name="Franke A."/>
            <person name="Friedrich D."/>
            <person name="Gadbois L."/>
            <person name="Gearin G."/>
            <person name="Gearin C.R."/>
            <person name="Giannoukos G."/>
            <person name="Goode T."/>
            <person name="Graham J."/>
            <person name="Grandbois E."/>
            <person name="Grewal S."/>
            <person name="Gyaltsen K."/>
            <person name="Hafez N."/>
            <person name="Hagos B."/>
            <person name="Hall J."/>
            <person name="Henson C."/>
            <person name="Hollinger A."/>
            <person name="Honan T."/>
            <person name="Huard M.D."/>
            <person name="Hughes L."/>
            <person name="Hurhula B."/>
            <person name="Husby M.E."/>
            <person name="Kamat A."/>
            <person name="Kanga B."/>
            <person name="Kashin S."/>
            <person name="Khazanovich D."/>
            <person name="Kisner P."/>
            <person name="Lance K."/>
            <person name="Lara M."/>
            <person name="Lee W."/>
            <person name="Lennon N."/>
            <person name="Letendre F."/>
            <person name="LeVine R."/>
            <person name="Lipovsky A."/>
            <person name="Liu X."/>
            <person name="Liu J."/>
            <person name="Liu S."/>
            <person name="Lokyitsang T."/>
            <person name="Lokyitsang Y."/>
            <person name="Lubonja R."/>
            <person name="Lui A."/>
            <person name="MacDonald P."/>
            <person name="Magnisalis V."/>
            <person name="Maru K."/>
            <person name="Matthews C."/>
            <person name="McCusker W."/>
            <person name="McDonough S."/>
            <person name="Mehta T."/>
            <person name="Meldrim J."/>
            <person name="Meneus L."/>
            <person name="Mihai O."/>
            <person name="Mihalev A."/>
            <person name="Mihova T."/>
            <person name="Mittelman R."/>
            <person name="Mlenga V."/>
            <person name="Montmayeur A."/>
            <person name="Mulrain L."/>
            <person name="Navidi A."/>
            <person name="Naylor J."/>
            <person name="Negash T."/>
            <person name="Nguyen T."/>
            <person name="Nguyen N."/>
            <person name="Nicol R."/>
            <person name="Norbu C."/>
            <person name="Norbu N."/>
            <person name="Novod N."/>
            <person name="O'Neill B."/>
            <person name="Osman S."/>
            <person name="Markiewicz E."/>
            <person name="Oyono O.L."/>
            <person name="Patti C."/>
            <person name="Phunkhang P."/>
            <person name="Pierre F."/>
            <person name="Priest M."/>
            <person name="Raghuraman S."/>
            <person name="Rege F."/>
            <person name="Reyes R."/>
            <person name="Rise C."/>
            <person name="Rogov P."/>
            <person name="Ross K."/>
            <person name="Ryan E."/>
            <person name="Settipalli S."/>
            <person name="Shea T."/>
            <person name="Sherpa N."/>
            <person name="Shi L."/>
            <person name="Shih D."/>
            <person name="Sparrow T."/>
            <person name="Spaulding J."/>
            <person name="Stalker J."/>
            <person name="Stange-Thomann N."/>
            <person name="Stavropoulos S."/>
            <person name="Stone C."/>
            <person name="Strader C."/>
            <person name="Tesfaye S."/>
            <person name="Thomson T."/>
            <person name="Thoulutsang Y."/>
            <person name="Thoulutsang D."/>
            <person name="Topham K."/>
            <person name="Topping I."/>
            <person name="Tsamla T."/>
            <person name="Vassiliev H."/>
            <person name="Vo A."/>
            <person name="Wangchuk T."/>
            <person name="Wangdi T."/>
            <person name="Weiand M."/>
            <person name="Wilkinson J."/>
            <person name="Wilson A."/>
            <person name="Yadav S."/>
            <person name="Young G."/>
            <person name="Yu Q."/>
            <person name="Zembek L."/>
            <person name="Zhong D."/>
            <person name="Zimmer A."/>
            <person name="Zwirko Z."/>
            <person name="Jaffe D.B."/>
            <person name="Alvarez P."/>
            <person name="Brockman W."/>
            <person name="Butler J."/>
            <person name="Chin C."/>
            <person name="Gnerre S."/>
            <person name="Grabherr M."/>
            <person name="Kleber M."/>
            <person name="Mauceli E."/>
            <person name="MacCallum I."/>
        </authorList>
    </citation>
    <scope>NUCLEOTIDE SEQUENCE [LARGE SCALE GENOMIC DNA]</scope>
    <source>
        <strain evidence="18">Tucson 14030-0811.24</strain>
    </source>
</reference>
<evidence type="ECO:0000256" key="4">
    <source>
        <dbReference type="ARBA" id="ARBA00004406"/>
    </source>
</evidence>
<dbReference type="PRINTS" id="PR00465">
    <property type="entry name" value="EP450IV"/>
</dbReference>
<evidence type="ECO:0000256" key="9">
    <source>
        <dbReference type="ARBA" id="ARBA00022848"/>
    </source>
</evidence>
<evidence type="ECO:0000256" key="15">
    <source>
        <dbReference type="RuleBase" id="RU000461"/>
    </source>
</evidence>
<dbReference type="KEGG" id="dwi:6639134"/>
<organism evidence="17 18">
    <name type="scientific">Drosophila willistoni</name>
    <name type="common">Fruit fly</name>
    <dbReference type="NCBI Taxonomy" id="7260"/>
    <lineage>
        <taxon>Eukaryota</taxon>
        <taxon>Metazoa</taxon>
        <taxon>Ecdysozoa</taxon>
        <taxon>Arthropoda</taxon>
        <taxon>Hexapoda</taxon>
        <taxon>Insecta</taxon>
        <taxon>Pterygota</taxon>
        <taxon>Neoptera</taxon>
        <taxon>Endopterygota</taxon>
        <taxon>Diptera</taxon>
        <taxon>Brachycera</taxon>
        <taxon>Muscomorpha</taxon>
        <taxon>Ephydroidea</taxon>
        <taxon>Drosophilidae</taxon>
        <taxon>Drosophila</taxon>
        <taxon>Sophophora</taxon>
    </lineage>
</organism>
<evidence type="ECO:0000256" key="10">
    <source>
        <dbReference type="ARBA" id="ARBA00023002"/>
    </source>
</evidence>
<dbReference type="InterPro" id="IPR002403">
    <property type="entry name" value="Cyt_P450_E_grp-IV"/>
</dbReference>
<evidence type="ECO:0000256" key="6">
    <source>
        <dbReference type="ARBA" id="ARBA00022617"/>
    </source>
</evidence>
<comment type="cofactor">
    <cofactor evidence="1 14">
        <name>heme</name>
        <dbReference type="ChEBI" id="CHEBI:30413"/>
    </cofactor>
</comment>
<dbReference type="STRING" id="7260.B4MLT4"/>
<keyword evidence="6 14" id="KW-0349">Heme</keyword>
<dbReference type="eggNOG" id="KOG0157">
    <property type="taxonomic scope" value="Eukaryota"/>
</dbReference>
<evidence type="ECO:0000313" key="17">
    <source>
        <dbReference type="EMBL" id="EDW73145.1"/>
    </source>
</evidence>
<keyword evidence="16" id="KW-0732">Signal</keyword>
<keyword evidence="8" id="KW-0256">Endoplasmic reticulum</keyword>
<keyword evidence="12 15" id="KW-0503">Monooxygenase</keyword>
<keyword evidence="18" id="KW-1185">Reference proteome</keyword>
<dbReference type="InterPro" id="IPR001128">
    <property type="entry name" value="Cyt_P450"/>
</dbReference>
<evidence type="ECO:0000256" key="12">
    <source>
        <dbReference type="ARBA" id="ARBA00023033"/>
    </source>
</evidence>
<dbReference type="GO" id="GO:0005789">
    <property type="term" value="C:endoplasmic reticulum membrane"/>
    <property type="evidence" value="ECO:0007669"/>
    <property type="project" value="UniProtKB-SubCell"/>
</dbReference>
<evidence type="ECO:0000256" key="11">
    <source>
        <dbReference type="ARBA" id="ARBA00023004"/>
    </source>
</evidence>
<evidence type="ECO:0000256" key="7">
    <source>
        <dbReference type="ARBA" id="ARBA00022723"/>
    </source>
</evidence>
<dbReference type="FunCoup" id="B4MLT4">
    <property type="interactions" value="2"/>
</dbReference>
<feature type="binding site" description="axial binding residue" evidence="14">
    <location>
        <position position="427"/>
    </location>
    <ligand>
        <name>heme</name>
        <dbReference type="ChEBI" id="CHEBI:30413"/>
    </ligand>
    <ligandPart>
        <name>Fe</name>
        <dbReference type="ChEBI" id="CHEBI:18248"/>
    </ligandPart>
</feature>
<keyword evidence="10 15" id="KW-0560">Oxidoreductase</keyword>
<evidence type="ECO:0000313" key="18">
    <source>
        <dbReference type="Proteomes" id="UP000007798"/>
    </source>
</evidence>